<name>A0A1H1YV91_9ACTN</name>
<dbReference type="InterPro" id="IPR001753">
    <property type="entry name" value="Enoyl-CoA_hydra/iso"/>
</dbReference>
<keyword evidence="2" id="KW-0456">Lyase</keyword>
<comment type="similarity">
    <text evidence="1">Belongs to the enoyl-CoA hydratase/isomerase family.</text>
</comment>
<dbReference type="PANTHER" id="PTHR11941">
    <property type="entry name" value="ENOYL-COA HYDRATASE-RELATED"/>
    <property type="match status" value="1"/>
</dbReference>
<organism evidence="3 4">
    <name type="scientific">Actinopolymorpha singaporensis</name>
    <dbReference type="NCBI Taxonomy" id="117157"/>
    <lineage>
        <taxon>Bacteria</taxon>
        <taxon>Bacillati</taxon>
        <taxon>Actinomycetota</taxon>
        <taxon>Actinomycetes</taxon>
        <taxon>Propionibacteriales</taxon>
        <taxon>Actinopolymorphaceae</taxon>
        <taxon>Actinopolymorpha</taxon>
    </lineage>
</organism>
<evidence type="ECO:0000313" key="4">
    <source>
        <dbReference type="Proteomes" id="UP000198983"/>
    </source>
</evidence>
<dbReference type="PANTHER" id="PTHR11941:SF133">
    <property type="entry name" value="1,2-EPOXYPHENYLACETYL-COA ISOMERASE"/>
    <property type="match status" value="1"/>
</dbReference>
<dbReference type="EMBL" id="LT629732">
    <property type="protein sequence ID" value="SDT24896.1"/>
    <property type="molecule type" value="Genomic_DNA"/>
</dbReference>
<dbReference type="SUPFAM" id="SSF52096">
    <property type="entry name" value="ClpP/crotonase"/>
    <property type="match status" value="1"/>
</dbReference>
<evidence type="ECO:0000256" key="2">
    <source>
        <dbReference type="ARBA" id="ARBA00023239"/>
    </source>
</evidence>
<dbReference type="GO" id="GO:0016829">
    <property type="term" value="F:lyase activity"/>
    <property type="evidence" value="ECO:0007669"/>
    <property type="project" value="UniProtKB-KW"/>
</dbReference>
<dbReference type="OrthoDB" id="8452484at2"/>
<sequence length="275" mass="28542">MTSPTDSPTASTTTPVRYAVEAGVATITLNRPNAANSLDLATKEALRDAVSAAAADDSVRCVLLTGAGDKAFCAGQDLREHVAALRERPLEEVWSTVPEHYIPIADGLATMPKPVVAAVNGVAAGAGAALAFACDFRVLADTAGFNLAFTAIGLSCDTGTSWTLPRLVGHARAVDLLMRPRTIGAEEAERVGLATSVVPAADLAREADALARELAAGPTVAYAAVRESLAYAAHSSLREALEFEGAMMRRCGATADHANAVAAFVAKRRPEFEGR</sequence>
<evidence type="ECO:0000313" key="3">
    <source>
        <dbReference type="EMBL" id="SDT24896.1"/>
    </source>
</evidence>
<dbReference type="GO" id="GO:0006635">
    <property type="term" value="P:fatty acid beta-oxidation"/>
    <property type="evidence" value="ECO:0007669"/>
    <property type="project" value="TreeGrafter"/>
</dbReference>
<evidence type="ECO:0000256" key="1">
    <source>
        <dbReference type="ARBA" id="ARBA00005254"/>
    </source>
</evidence>
<protein>
    <submittedName>
        <fullName evidence="3">Enoyl-CoA hydratase</fullName>
    </submittedName>
</protein>
<reference evidence="3 4" key="1">
    <citation type="submission" date="2016-10" db="EMBL/GenBank/DDBJ databases">
        <authorList>
            <person name="de Groot N.N."/>
        </authorList>
    </citation>
    <scope>NUCLEOTIDE SEQUENCE [LARGE SCALE GENOMIC DNA]</scope>
    <source>
        <strain evidence="3 4">DSM 22024</strain>
    </source>
</reference>
<dbReference type="AlphaFoldDB" id="A0A1H1YV91"/>
<dbReference type="CDD" id="cd06558">
    <property type="entry name" value="crotonase-like"/>
    <property type="match status" value="1"/>
</dbReference>
<proteinExistence type="inferred from homology"/>
<dbReference type="Proteomes" id="UP000198983">
    <property type="component" value="Chromosome I"/>
</dbReference>
<dbReference type="STRING" id="117157.SAMN04489717_5694"/>
<gene>
    <name evidence="3" type="ORF">SAMN04489717_5694</name>
</gene>
<dbReference type="Gene3D" id="3.90.226.10">
    <property type="entry name" value="2-enoyl-CoA Hydratase, Chain A, domain 1"/>
    <property type="match status" value="1"/>
</dbReference>
<keyword evidence="4" id="KW-1185">Reference proteome</keyword>
<dbReference type="InterPro" id="IPR029045">
    <property type="entry name" value="ClpP/crotonase-like_dom_sf"/>
</dbReference>
<dbReference type="Gene3D" id="1.10.12.10">
    <property type="entry name" value="Lyase 2-enoyl-coa Hydratase, Chain A, domain 2"/>
    <property type="match status" value="1"/>
</dbReference>
<dbReference type="InterPro" id="IPR014748">
    <property type="entry name" value="Enoyl-CoA_hydra_C"/>
</dbReference>
<dbReference type="Pfam" id="PF00378">
    <property type="entry name" value="ECH_1"/>
    <property type="match status" value="1"/>
</dbReference>
<accession>A0A1H1YV91</accession>
<dbReference type="RefSeq" id="WP_092656723.1">
    <property type="nucleotide sequence ID" value="NZ_LT629732.1"/>
</dbReference>